<dbReference type="Proteomes" id="UP000193498">
    <property type="component" value="Unassembled WGS sequence"/>
</dbReference>
<comment type="caution">
    <text evidence="2">The sequence shown here is derived from an EMBL/GenBank/DDBJ whole genome shotgun (WGS) entry which is preliminary data.</text>
</comment>
<feature type="compositionally biased region" description="Basic and acidic residues" evidence="1">
    <location>
        <begin position="411"/>
        <end position="424"/>
    </location>
</feature>
<proteinExistence type="predicted"/>
<evidence type="ECO:0000313" key="2">
    <source>
        <dbReference type="EMBL" id="ORX87629.1"/>
    </source>
</evidence>
<feature type="compositionally biased region" description="Low complexity" evidence="1">
    <location>
        <begin position="361"/>
        <end position="376"/>
    </location>
</feature>
<protein>
    <submittedName>
        <fullName evidence="2">Uncharacterized protein</fullName>
    </submittedName>
</protein>
<sequence length="433" mass="46925">MVTCISEFGIYSSHLSSQLLRSSQLYLVALVYSTVPRLPDSKSLSTTSFADKLSDIHLPIQRTYSHMTVLTAAPSKKRGADTLCSPLRKKPSFFVSLFQRASREFTELCSSISSVLYDPHTQQAALIQSQSKRSSVRRKQRRSRSPKESRKIATPVTRRRSARFNRPSPKDTNTTPGNLDGSPLTELILSDAGNSPSEWLLYSSTPQCSPKYKTIPVVLIPVKSDPRRSSRNRSKTCKHSPAIGTVKDSVPGDRNMPAGVTDGIHIHSSPSSTGYPAGVHQSLNSSLGLDTSLCSPSSNDVSSISANCAHRKSNSARNGAASTSPSKIGKIARLEEELQALKVQVASLRQVVNEKKQNGDSSLPSPVSESESSTFSPPLPLLPPLPPVAQSNSKSLDGSPKQAKAGPTSSDSDRMTKMLEEMRTVKLRKTGRL</sequence>
<dbReference type="InParanoid" id="A0A1Y1XPF5"/>
<evidence type="ECO:0000313" key="3">
    <source>
        <dbReference type="Proteomes" id="UP000193498"/>
    </source>
</evidence>
<feature type="compositionally biased region" description="Basic residues" evidence="1">
    <location>
        <begin position="134"/>
        <end position="144"/>
    </location>
</feature>
<dbReference type="InterPro" id="IPR007972">
    <property type="entry name" value="Mtfr1"/>
</dbReference>
<dbReference type="EMBL" id="MCFE01000550">
    <property type="protein sequence ID" value="ORX87629.1"/>
    <property type="molecule type" value="Genomic_DNA"/>
</dbReference>
<organism evidence="2 3">
    <name type="scientific">Basidiobolus meristosporus CBS 931.73</name>
    <dbReference type="NCBI Taxonomy" id="1314790"/>
    <lineage>
        <taxon>Eukaryota</taxon>
        <taxon>Fungi</taxon>
        <taxon>Fungi incertae sedis</taxon>
        <taxon>Zoopagomycota</taxon>
        <taxon>Entomophthoromycotina</taxon>
        <taxon>Basidiobolomycetes</taxon>
        <taxon>Basidiobolales</taxon>
        <taxon>Basidiobolaceae</taxon>
        <taxon>Basidiobolus</taxon>
    </lineage>
</organism>
<feature type="region of interest" description="Disordered" evidence="1">
    <location>
        <begin position="354"/>
        <end position="433"/>
    </location>
</feature>
<name>A0A1Y1XPF5_9FUNG</name>
<evidence type="ECO:0000256" key="1">
    <source>
        <dbReference type="SAM" id="MobiDB-lite"/>
    </source>
</evidence>
<feature type="region of interest" description="Disordered" evidence="1">
    <location>
        <begin position="126"/>
        <end position="184"/>
    </location>
</feature>
<keyword evidence="3" id="KW-1185">Reference proteome</keyword>
<dbReference type="Pfam" id="PF05308">
    <property type="entry name" value="Mito_fiss_reg"/>
    <property type="match status" value="1"/>
</dbReference>
<feature type="region of interest" description="Disordered" evidence="1">
    <location>
        <begin position="224"/>
        <end position="253"/>
    </location>
</feature>
<reference evidence="2 3" key="1">
    <citation type="submission" date="2016-07" db="EMBL/GenBank/DDBJ databases">
        <title>Pervasive Adenine N6-methylation of Active Genes in Fungi.</title>
        <authorList>
            <consortium name="DOE Joint Genome Institute"/>
            <person name="Mondo S.J."/>
            <person name="Dannebaum R.O."/>
            <person name="Kuo R.C."/>
            <person name="Labutti K."/>
            <person name="Haridas S."/>
            <person name="Kuo A."/>
            <person name="Salamov A."/>
            <person name="Ahrendt S.R."/>
            <person name="Lipzen A."/>
            <person name="Sullivan W."/>
            <person name="Andreopoulos W.B."/>
            <person name="Clum A."/>
            <person name="Lindquist E."/>
            <person name="Daum C."/>
            <person name="Ramamoorthy G.K."/>
            <person name="Gryganskyi A."/>
            <person name="Culley D."/>
            <person name="Magnuson J.K."/>
            <person name="James T.Y."/>
            <person name="O'Malley M.A."/>
            <person name="Stajich J.E."/>
            <person name="Spatafora J.W."/>
            <person name="Visel A."/>
            <person name="Grigoriev I.V."/>
        </authorList>
    </citation>
    <scope>NUCLEOTIDE SEQUENCE [LARGE SCALE GENOMIC DNA]</scope>
    <source>
        <strain evidence="2 3">CBS 931.73</strain>
    </source>
</reference>
<gene>
    <name evidence="2" type="ORF">K493DRAFT_306852</name>
</gene>
<accession>A0A1Y1XPF5</accession>
<dbReference type="AlphaFoldDB" id="A0A1Y1XPF5"/>
<feature type="compositionally biased region" description="Pro residues" evidence="1">
    <location>
        <begin position="377"/>
        <end position="387"/>
    </location>
</feature>
<feature type="compositionally biased region" description="Basic residues" evidence="1">
    <location>
        <begin position="229"/>
        <end position="238"/>
    </location>
</feature>